<reference evidence="2" key="1">
    <citation type="submission" date="2016-11" db="EMBL/GenBank/DDBJ databases">
        <authorList>
            <person name="Varghese N."/>
            <person name="Submissions S."/>
        </authorList>
    </citation>
    <scope>NUCLEOTIDE SEQUENCE [LARGE SCALE GENOMIC DNA]</scope>
    <source>
        <strain evidence="2">DSM 26899</strain>
    </source>
</reference>
<gene>
    <name evidence="1" type="ORF">SAMN05444267_102553</name>
</gene>
<evidence type="ECO:0008006" key="3">
    <source>
        <dbReference type="Google" id="ProtNLM"/>
    </source>
</evidence>
<accession>A0A1M7DNL1</accession>
<proteinExistence type="predicted"/>
<evidence type="ECO:0000313" key="1">
    <source>
        <dbReference type="EMBL" id="SHL81062.1"/>
    </source>
</evidence>
<dbReference type="RefSeq" id="WP_073294455.1">
    <property type="nucleotide sequence ID" value="NZ_FRAV01000025.1"/>
</dbReference>
<keyword evidence="2" id="KW-1185">Reference proteome</keyword>
<evidence type="ECO:0000313" key="2">
    <source>
        <dbReference type="Proteomes" id="UP000184364"/>
    </source>
</evidence>
<name>A0A1M7DNL1_9FLAO</name>
<dbReference type="OrthoDB" id="798594at2"/>
<dbReference type="Proteomes" id="UP000184364">
    <property type="component" value="Unassembled WGS sequence"/>
</dbReference>
<sequence>MKIKDLNGYEIEVTDLKKAIEQTACFKNLHHIPPLPTDKERQEYWTDLHEKLVKLKKLT</sequence>
<protein>
    <recommendedName>
        <fullName evidence="3">3-isopropylmalate dehydratase</fullName>
    </recommendedName>
</protein>
<organism evidence="1 2">
    <name type="scientific">Chryseobacterium polytrichastri</name>
    <dbReference type="NCBI Taxonomy" id="1302687"/>
    <lineage>
        <taxon>Bacteria</taxon>
        <taxon>Pseudomonadati</taxon>
        <taxon>Bacteroidota</taxon>
        <taxon>Flavobacteriia</taxon>
        <taxon>Flavobacteriales</taxon>
        <taxon>Weeksellaceae</taxon>
        <taxon>Chryseobacterium group</taxon>
        <taxon>Chryseobacterium</taxon>
    </lineage>
</organism>
<dbReference type="EMBL" id="FRAV01000025">
    <property type="protein sequence ID" value="SHL81062.1"/>
    <property type="molecule type" value="Genomic_DNA"/>
</dbReference>
<dbReference type="STRING" id="1302687.SAMN05444267_102553"/>
<dbReference type="AlphaFoldDB" id="A0A1M7DNL1"/>